<evidence type="ECO:0000259" key="1">
    <source>
        <dbReference type="PROSITE" id="PS50987"/>
    </source>
</evidence>
<evidence type="ECO:0000313" key="2">
    <source>
        <dbReference type="EMBL" id="PRH85062.1"/>
    </source>
</evidence>
<dbReference type="PANTHER" id="PTHR39168">
    <property type="entry name" value="TRANSCRIPTIONAL REGULATOR-RELATED"/>
    <property type="match status" value="1"/>
</dbReference>
<dbReference type="GO" id="GO:0003700">
    <property type="term" value="F:DNA-binding transcription factor activity"/>
    <property type="evidence" value="ECO:0007669"/>
    <property type="project" value="InterPro"/>
</dbReference>
<dbReference type="InterPro" id="IPR052543">
    <property type="entry name" value="HTH_Metal-responsive_Reg"/>
</dbReference>
<sequence length="235" mass="25382">MPEIPDFAFAASLVADPARALMLTALLDGRALPAGELAYAARIAPQTASSHLAKLLAGGLLAVETEGRHRYYRLAGGHVAEALERLSVLAPDQPVRRKAISGKARELRYCRCCYDHLAGQVGVAVTQGLVEHGYLVPASDKQFRVTASGHAWFNSIGLDVAALKPTARGLARQCLDWTERSHHLAGPLGVHLLSTMCKLGWLRRSKDSRAIQVTPKGWIELRRQLGIDPVSTLAA</sequence>
<dbReference type="RefSeq" id="WP_105864644.1">
    <property type="nucleotide sequence ID" value="NZ_PUEJ01000010.1"/>
</dbReference>
<name>A0A2S9Q6T1_9HYPH</name>
<dbReference type="Gene3D" id="1.10.10.10">
    <property type="entry name" value="Winged helix-like DNA-binding domain superfamily/Winged helix DNA-binding domain"/>
    <property type="match status" value="1"/>
</dbReference>
<dbReference type="EMBL" id="PUEJ01000010">
    <property type="protein sequence ID" value="PRH85062.1"/>
    <property type="molecule type" value="Genomic_DNA"/>
</dbReference>
<keyword evidence="3" id="KW-1185">Reference proteome</keyword>
<dbReference type="Proteomes" id="UP000237682">
    <property type="component" value="Unassembled WGS sequence"/>
</dbReference>
<protein>
    <submittedName>
        <fullName evidence="2">Transcriptional regulator</fullName>
    </submittedName>
</protein>
<dbReference type="SUPFAM" id="SSF46785">
    <property type="entry name" value="Winged helix' DNA-binding domain"/>
    <property type="match status" value="1"/>
</dbReference>
<dbReference type="GO" id="GO:0010288">
    <property type="term" value="P:response to lead ion"/>
    <property type="evidence" value="ECO:0007669"/>
    <property type="project" value="TreeGrafter"/>
</dbReference>
<dbReference type="AlphaFoldDB" id="A0A2S9Q6T1"/>
<dbReference type="SMART" id="SM00418">
    <property type="entry name" value="HTH_ARSR"/>
    <property type="match status" value="1"/>
</dbReference>
<dbReference type="InterPro" id="IPR001845">
    <property type="entry name" value="HTH_ArsR_DNA-bd_dom"/>
</dbReference>
<dbReference type="GO" id="GO:0046686">
    <property type="term" value="P:response to cadmium ion"/>
    <property type="evidence" value="ECO:0007669"/>
    <property type="project" value="TreeGrafter"/>
</dbReference>
<reference evidence="2 3" key="1">
    <citation type="submission" date="2018-02" db="EMBL/GenBank/DDBJ databases">
        <title>Whole genome sequencing of endophytic bacterium.</title>
        <authorList>
            <person name="Eedara R."/>
            <person name="Podile A.R."/>
        </authorList>
    </citation>
    <scope>NUCLEOTIDE SEQUENCE [LARGE SCALE GENOMIC DNA]</scope>
    <source>
        <strain evidence="2 3">RP1T</strain>
    </source>
</reference>
<dbReference type="PROSITE" id="PS50987">
    <property type="entry name" value="HTH_ARSR_2"/>
    <property type="match status" value="1"/>
</dbReference>
<dbReference type="Pfam" id="PF12840">
    <property type="entry name" value="HTH_20"/>
    <property type="match status" value="1"/>
</dbReference>
<comment type="caution">
    <text evidence="2">The sequence shown here is derived from an EMBL/GenBank/DDBJ whole genome shotgun (WGS) entry which is preliminary data.</text>
</comment>
<dbReference type="OrthoDB" id="9797716at2"/>
<dbReference type="InterPro" id="IPR036390">
    <property type="entry name" value="WH_DNA-bd_sf"/>
</dbReference>
<dbReference type="GO" id="GO:0097063">
    <property type="term" value="F:cadmium ion sensor activity"/>
    <property type="evidence" value="ECO:0007669"/>
    <property type="project" value="TreeGrafter"/>
</dbReference>
<dbReference type="PRINTS" id="PR00778">
    <property type="entry name" value="HTHARSR"/>
</dbReference>
<accession>A0A2S9Q6T1</accession>
<evidence type="ECO:0000313" key="3">
    <source>
        <dbReference type="Proteomes" id="UP000237682"/>
    </source>
</evidence>
<gene>
    <name evidence="2" type="ORF">C5L14_24300</name>
</gene>
<dbReference type="GO" id="GO:0032791">
    <property type="term" value="F:lead ion binding"/>
    <property type="evidence" value="ECO:0007669"/>
    <property type="project" value="TreeGrafter"/>
</dbReference>
<proteinExistence type="predicted"/>
<dbReference type="InterPro" id="IPR011991">
    <property type="entry name" value="ArsR-like_HTH"/>
</dbReference>
<organism evidence="2 3">
    <name type="scientific">Labrys okinawensis</name>
    <dbReference type="NCBI Taxonomy" id="346911"/>
    <lineage>
        <taxon>Bacteria</taxon>
        <taxon>Pseudomonadati</taxon>
        <taxon>Pseudomonadota</taxon>
        <taxon>Alphaproteobacteria</taxon>
        <taxon>Hyphomicrobiales</taxon>
        <taxon>Xanthobacteraceae</taxon>
        <taxon>Labrys</taxon>
    </lineage>
</organism>
<dbReference type="GO" id="GO:0003677">
    <property type="term" value="F:DNA binding"/>
    <property type="evidence" value="ECO:0007669"/>
    <property type="project" value="TreeGrafter"/>
</dbReference>
<dbReference type="CDD" id="cd00090">
    <property type="entry name" value="HTH_ARSR"/>
    <property type="match status" value="1"/>
</dbReference>
<dbReference type="InterPro" id="IPR036388">
    <property type="entry name" value="WH-like_DNA-bd_sf"/>
</dbReference>
<dbReference type="PANTHER" id="PTHR39168:SF1">
    <property type="entry name" value="TRANSCRIPTIONAL REGULATORY PROTEIN"/>
    <property type="match status" value="1"/>
</dbReference>
<feature type="domain" description="HTH arsR-type" evidence="1">
    <location>
        <begin position="1"/>
        <end position="94"/>
    </location>
</feature>